<dbReference type="SUPFAM" id="SSF48008">
    <property type="entry name" value="GntR ligand-binding domain-like"/>
    <property type="match status" value="1"/>
</dbReference>
<dbReference type="KEGG" id="sgp:SpiGrapes_0148"/>
<reference evidence="5 6" key="1">
    <citation type="submission" date="2011-11" db="EMBL/GenBank/DDBJ databases">
        <title>Complete sequence of Spirochaeta sp. grapes.</title>
        <authorList>
            <consortium name="US DOE Joint Genome Institute"/>
            <person name="Lucas S."/>
            <person name="Han J."/>
            <person name="Lapidus A."/>
            <person name="Cheng J.-F."/>
            <person name="Goodwin L."/>
            <person name="Pitluck S."/>
            <person name="Peters L."/>
            <person name="Ovchinnikova G."/>
            <person name="Munk A.C."/>
            <person name="Detter J.C."/>
            <person name="Han C."/>
            <person name="Tapia R."/>
            <person name="Land M."/>
            <person name="Hauser L."/>
            <person name="Kyrpides N."/>
            <person name="Ivanova N."/>
            <person name="Pagani I."/>
            <person name="Ritalahtilisa K."/>
            <person name="Loeffler F."/>
            <person name="Woyke T."/>
        </authorList>
    </citation>
    <scope>NUCLEOTIDE SEQUENCE [LARGE SCALE GENOMIC DNA]</scope>
    <source>
        <strain evidence="6">ATCC BAA-1885 / DSM 22778 / Grapes</strain>
    </source>
</reference>
<protein>
    <submittedName>
        <fullName evidence="5">Transcriptional regulator</fullName>
    </submittedName>
</protein>
<gene>
    <name evidence="5" type="ordered locus">SpiGrapes_0148</name>
</gene>
<evidence type="ECO:0000313" key="5">
    <source>
        <dbReference type="EMBL" id="AEV28012.1"/>
    </source>
</evidence>
<dbReference type="PANTHER" id="PTHR43537:SF24">
    <property type="entry name" value="GLUCONATE OPERON TRANSCRIPTIONAL REPRESSOR"/>
    <property type="match status" value="1"/>
</dbReference>
<dbReference type="Pfam" id="PF07729">
    <property type="entry name" value="FCD"/>
    <property type="match status" value="1"/>
</dbReference>
<keyword evidence="1" id="KW-0805">Transcription regulation</keyword>
<dbReference type="Pfam" id="PF00392">
    <property type="entry name" value="GntR"/>
    <property type="match status" value="1"/>
</dbReference>
<dbReference type="GO" id="GO:0003700">
    <property type="term" value="F:DNA-binding transcription factor activity"/>
    <property type="evidence" value="ECO:0007669"/>
    <property type="project" value="InterPro"/>
</dbReference>
<dbReference type="SUPFAM" id="SSF46785">
    <property type="entry name" value="Winged helix' DNA-binding domain"/>
    <property type="match status" value="1"/>
</dbReference>
<feature type="domain" description="HTH gntR-type" evidence="4">
    <location>
        <begin position="5"/>
        <end position="72"/>
    </location>
</feature>
<keyword evidence="3" id="KW-0804">Transcription</keyword>
<dbReference type="PROSITE" id="PS50949">
    <property type="entry name" value="HTH_GNTR"/>
    <property type="match status" value="1"/>
</dbReference>
<dbReference type="InterPro" id="IPR011711">
    <property type="entry name" value="GntR_C"/>
</dbReference>
<accession>G8QTP7</accession>
<dbReference type="SMART" id="SM00345">
    <property type="entry name" value="HTH_GNTR"/>
    <property type="match status" value="1"/>
</dbReference>
<dbReference type="Gene3D" id="1.20.120.530">
    <property type="entry name" value="GntR ligand-binding domain-like"/>
    <property type="match status" value="1"/>
</dbReference>
<dbReference type="AlphaFoldDB" id="G8QTP7"/>
<dbReference type="EMBL" id="CP003155">
    <property type="protein sequence ID" value="AEV28012.1"/>
    <property type="molecule type" value="Genomic_DNA"/>
</dbReference>
<dbReference type="RefSeq" id="WP_014268861.1">
    <property type="nucleotide sequence ID" value="NC_016633.1"/>
</dbReference>
<evidence type="ECO:0000259" key="4">
    <source>
        <dbReference type="PROSITE" id="PS50949"/>
    </source>
</evidence>
<dbReference type="InterPro" id="IPR000524">
    <property type="entry name" value="Tscrpt_reg_HTH_GntR"/>
</dbReference>
<dbReference type="PANTHER" id="PTHR43537">
    <property type="entry name" value="TRANSCRIPTIONAL REGULATOR, GNTR FAMILY"/>
    <property type="match status" value="1"/>
</dbReference>
<dbReference type="HOGENOM" id="CLU_017584_5_2_12"/>
<sequence length="213" mass="25053">MEEKQSLKERIHNQEYHEILTGKYPANQILTERSLMEKYGVSKAPIREALVQLCSEEMLQSIPRCGYQITQITPRQLEEGLEVRCILELGALEHCFYKLDERHIQRLEENVIHSQSITYDHEVDKHWKMNMGFHLLLCSFANNTLLDKALEQNLNYCSRGAYRYFNTTWDKQKLSDASQHARLIETIKSKSLENAKEILVEDILSMRTSFQMQ</sequence>
<dbReference type="InterPro" id="IPR036388">
    <property type="entry name" value="WH-like_DNA-bd_sf"/>
</dbReference>
<evidence type="ECO:0000256" key="2">
    <source>
        <dbReference type="ARBA" id="ARBA00023125"/>
    </source>
</evidence>
<dbReference type="STRING" id="158190.SpiGrapes_0148"/>
<dbReference type="Proteomes" id="UP000005632">
    <property type="component" value="Chromosome"/>
</dbReference>
<dbReference type="Gene3D" id="1.10.10.10">
    <property type="entry name" value="Winged helix-like DNA-binding domain superfamily/Winged helix DNA-binding domain"/>
    <property type="match status" value="1"/>
</dbReference>
<dbReference type="OrthoDB" id="362718at2"/>
<name>G8QTP7_SPHPG</name>
<organism evidence="5 6">
    <name type="scientific">Sphaerochaeta pleomorpha (strain ATCC BAA-1885 / DSM 22778 / Grapes)</name>
    <dbReference type="NCBI Taxonomy" id="158190"/>
    <lineage>
        <taxon>Bacteria</taxon>
        <taxon>Pseudomonadati</taxon>
        <taxon>Spirochaetota</taxon>
        <taxon>Spirochaetia</taxon>
        <taxon>Spirochaetales</taxon>
        <taxon>Sphaerochaetaceae</taxon>
        <taxon>Sphaerochaeta</taxon>
    </lineage>
</organism>
<dbReference type="InterPro" id="IPR036390">
    <property type="entry name" value="WH_DNA-bd_sf"/>
</dbReference>
<dbReference type="GO" id="GO:0003677">
    <property type="term" value="F:DNA binding"/>
    <property type="evidence" value="ECO:0007669"/>
    <property type="project" value="UniProtKB-KW"/>
</dbReference>
<evidence type="ECO:0000313" key="6">
    <source>
        <dbReference type="Proteomes" id="UP000005632"/>
    </source>
</evidence>
<evidence type="ECO:0000256" key="3">
    <source>
        <dbReference type="ARBA" id="ARBA00023163"/>
    </source>
</evidence>
<dbReference type="InterPro" id="IPR008920">
    <property type="entry name" value="TF_FadR/GntR_C"/>
</dbReference>
<proteinExistence type="predicted"/>
<dbReference type="eggNOG" id="COG1802">
    <property type="taxonomic scope" value="Bacteria"/>
</dbReference>
<keyword evidence="2" id="KW-0238">DNA-binding</keyword>
<dbReference type="SMART" id="SM00895">
    <property type="entry name" value="FCD"/>
    <property type="match status" value="1"/>
</dbReference>
<keyword evidence="6" id="KW-1185">Reference proteome</keyword>
<evidence type="ECO:0000256" key="1">
    <source>
        <dbReference type="ARBA" id="ARBA00023015"/>
    </source>
</evidence>